<sequence length="317" mass="35364">MIDQIRSDDPIRRKIETLGTTLSLPTVRKALGILEGAHESNKRFGADDVVDIHAYEPGDEAKRIDWKTSARAGRPMVVQRERPSTSKAWLLLDVGQEMTATCPSSEQAYQVAANALCMFAALSLRRGDEVSMVFGDSASITRVPFNGGLAQFERTLDTALQREWTRPRNIDALLEYARRIRDKEALVVIATEEHALEERHLSAIRTIARTHPMVLIDVATINPFDVSHARVVLDGAGKRRVPAFLRRGNTAGQVRTHREYLAASIRHELNRCGSTVIRSDSSERMFHEFVRMVSTALAQSTRNQLRAPSVLSLGDKA</sequence>
<name>A0A1X2Z607_BIFAD</name>
<accession>A0A1X2Z607</accession>
<dbReference type="PANTHER" id="PTHR33608:SF14">
    <property type="entry name" value="POSSIBLE CONSERVED SECRETED PROTEIN"/>
    <property type="match status" value="1"/>
</dbReference>
<dbReference type="EMBL" id="BPPZ01000001">
    <property type="protein sequence ID" value="GJD13361.1"/>
    <property type="molecule type" value="Genomic_DNA"/>
</dbReference>
<reference evidence="2" key="2">
    <citation type="submission" date="2021-08" db="EMBL/GenBank/DDBJ databases">
        <title>Draft genome sequence of the GABA producer Bifidobacterium adolescentis 4-2, isolated from healthy human feces.</title>
        <authorList>
            <person name="Altaib H."/>
            <person name="Niwa R."/>
            <person name="Abe M."/>
            <person name="Suzuki T."/>
        </authorList>
    </citation>
    <scope>NUCLEOTIDE SEQUENCE</scope>
    <source>
        <strain evidence="2">4-2</strain>
    </source>
</reference>
<dbReference type="AlphaFoldDB" id="A0A1X2Z607"/>
<dbReference type="Pfam" id="PF01882">
    <property type="entry name" value="DUF58"/>
    <property type="match status" value="1"/>
</dbReference>
<dbReference type="RefSeq" id="WP_085461844.1">
    <property type="nucleotide sequence ID" value="NZ_BPPZ01000001.1"/>
</dbReference>
<dbReference type="EMBL" id="CP047129">
    <property type="protein sequence ID" value="QHB62335.1"/>
    <property type="molecule type" value="Genomic_DNA"/>
</dbReference>
<evidence type="ECO:0000313" key="3">
    <source>
        <dbReference type="EMBL" id="QHB62335.1"/>
    </source>
</evidence>
<evidence type="ECO:0000313" key="2">
    <source>
        <dbReference type="EMBL" id="GJD13361.1"/>
    </source>
</evidence>
<feature type="domain" description="DUF58" evidence="1">
    <location>
        <begin position="53"/>
        <end position="219"/>
    </location>
</feature>
<dbReference type="Proteomes" id="UP000886943">
    <property type="component" value="Unassembled WGS sequence"/>
</dbReference>
<protein>
    <submittedName>
        <fullName evidence="3">DUF58 domain-containing protein</fullName>
    </submittedName>
</protein>
<evidence type="ECO:0000259" key="1">
    <source>
        <dbReference type="Pfam" id="PF01882"/>
    </source>
</evidence>
<dbReference type="Proteomes" id="UP000464884">
    <property type="component" value="Chromosome"/>
</dbReference>
<dbReference type="InterPro" id="IPR002881">
    <property type="entry name" value="DUF58"/>
</dbReference>
<organism evidence="3 4">
    <name type="scientific">Bifidobacterium adolescentis</name>
    <dbReference type="NCBI Taxonomy" id="1680"/>
    <lineage>
        <taxon>Bacteria</taxon>
        <taxon>Bacillati</taxon>
        <taxon>Actinomycetota</taxon>
        <taxon>Actinomycetes</taxon>
        <taxon>Bifidobacteriales</taxon>
        <taxon>Bifidobacteriaceae</taxon>
        <taxon>Bifidobacterium</taxon>
    </lineage>
</organism>
<gene>
    <name evidence="2" type="ORF">BIFAD42_03450</name>
    <name evidence="3" type="ORF">F3K97_03035</name>
</gene>
<dbReference type="PANTHER" id="PTHR33608">
    <property type="entry name" value="BLL2464 PROTEIN"/>
    <property type="match status" value="1"/>
</dbReference>
<proteinExistence type="predicted"/>
<reference evidence="3 4" key="1">
    <citation type="submission" date="2019-12" db="EMBL/GenBank/DDBJ databases">
        <title>Draft Genome Sequence of Bifidobacterium adolescentis ZJ2.</title>
        <authorList>
            <person name="Jin Z."/>
        </authorList>
    </citation>
    <scope>NUCLEOTIDE SEQUENCE [LARGE SCALE GENOMIC DNA]</scope>
    <source>
        <strain evidence="3 4">ZJ2</strain>
    </source>
</reference>
<evidence type="ECO:0000313" key="4">
    <source>
        <dbReference type="Proteomes" id="UP000464884"/>
    </source>
</evidence>